<dbReference type="Gramene" id="PNT63953">
    <property type="protein sequence ID" value="PNT63953"/>
    <property type="gene ID" value="BRADI_4g22650v3"/>
</dbReference>
<dbReference type="SUPFAM" id="SSF52540">
    <property type="entry name" value="P-loop containing nucleoside triphosphate hydrolases"/>
    <property type="match status" value="1"/>
</dbReference>
<dbReference type="GO" id="GO:0044183">
    <property type="term" value="F:protein folding chaperone"/>
    <property type="evidence" value="ECO:0000318"/>
    <property type="project" value="GO_Central"/>
</dbReference>
<gene>
    <name evidence="5" type="primary">LOC112268819</name>
    <name evidence="4" type="ORF">BRADI_4g22650v3</name>
</gene>
<dbReference type="Proteomes" id="UP000008810">
    <property type="component" value="Chromosome 4"/>
</dbReference>
<protein>
    <recommendedName>
        <fullName evidence="3">Clp R domain-containing protein</fullName>
    </recommendedName>
</protein>
<evidence type="ECO:0000313" key="5">
    <source>
        <dbReference type="EnsemblPlants" id="PNT63953"/>
    </source>
</evidence>
<feature type="compositionally biased region" description="Acidic residues" evidence="2">
    <location>
        <begin position="490"/>
        <end position="500"/>
    </location>
</feature>
<evidence type="ECO:0000256" key="2">
    <source>
        <dbReference type="SAM" id="MobiDB-lite"/>
    </source>
</evidence>
<feature type="compositionally biased region" description="Basic and acidic residues" evidence="2">
    <location>
        <begin position="469"/>
        <end position="481"/>
    </location>
</feature>
<dbReference type="InterPro" id="IPR051650">
    <property type="entry name" value="SL_signaling_regulator"/>
</dbReference>
<dbReference type="InterPro" id="IPR036628">
    <property type="entry name" value="Clp_N_dom_sf"/>
</dbReference>
<name>A0A2K2CPL9_BRADI</name>
<accession>A0A2K2CPL9</accession>
<feature type="region of interest" description="Disordered" evidence="2">
    <location>
        <begin position="445"/>
        <end position="509"/>
    </location>
</feature>
<reference evidence="4 5" key="1">
    <citation type="journal article" date="2010" name="Nature">
        <title>Genome sequencing and analysis of the model grass Brachypodium distachyon.</title>
        <authorList>
            <consortium name="International Brachypodium Initiative"/>
        </authorList>
    </citation>
    <scope>NUCLEOTIDE SEQUENCE [LARGE SCALE GENOMIC DNA]</scope>
    <source>
        <strain evidence="4 5">Bd21</strain>
    </source>
</reference>
<sequence length="516" mass="55532">MDDYCFTNYRASHTSTPSLAIANMQLTAAAGPEEEAAAGSLVAQARNLASRRGHAHVTPLHIASAILSASPALLLRSSNSIHNNDNIDALALSLGAALDGLPVVTTTSPSPAPAPAAAPSNAFLAALKRARKKRRRRSSRAAAGSSEVERLVASVLLDPSVDRALRSAASLLLRPSSDPDPVPDRGTKQLARRHQRPAAVVPNGSENQAIKVKPRPSARGTTKLGHNKLLTRSTHRGRTSNIQAACRQPKFTELTAENHKILCGALMLRVPWHGAIFPGISTVVLLCRSGMTRRARENLTSSSSRTTATWLLFQGRDNGGGNLVARELARLVFGSYSEFTALEVLGNSDIITPTRNGKQIPAIKGKRSLLNNDCGGYVGERLFEAIRENPHRVILINGVNRLDRDSKTFVKNAVKEGTVRGCNGEVVSLEDVIVVLMNSEVVDSGSSVLSSPQMKRPRLGRQSLEEGDDIQREEVRSRRLSIDLNASPEPQEDDEDDSAEENAGITDVVDGVFFFN</sequence>
<feature type="region of interest" description="Disordered" evidence="2">
    <location>
        <begin position="172"/>
        <end position="209"/>
    </location>
</feature>
<keyword evidence="6" id="KW-1185">Reference proteome</keyword>
<dbReference type="OrthoDB" id="687835at2759"/>
<dbReference type="PROSITE" id="PS51903">
    <property type="entry name" value="CLP_R"/>
    <property type="match status" value="1"/>
</dbReference>
<dbReference type="AlphaFoldDB" id="A0A2K2CPL9"/>
<dbReference type="STRING" id="15368.A0A2K2CPL9"/>
<keyword evidence="1" id="KW-0677">Repeat</keyword>
<evidence type="ECO:0000256" key="1">
    <source>
        <dbReference type="PROSITE-ProRule" id="PRU01251"/>
    </source>
</evidence>
<dbReference type="Gene3D" id="1.10.1780.10">
    <property type="entry name" value="Clp, N-terminal domain"/>
    <property type="match status" value="1"/>
</dbReference>
<dbReference type="SUPFAM" id="SSF81923">
    <property type="entry name" value="Double Clp-N motif"/>
    <property type="match status" value="1"/>
</dbReference>
<dbReference type="Gene3D" id="3.40.50.300">
    <property type="entry name" value="P-loop containing nucleotide triphosphate hydrolases"/>
    <property type="match status" value="1"/>
</dbReference>
<dbReference type="InterPro" id="IPR027417">
    <property type="entry name" value="P-loop_NTPase"/>
</dbReference>
<dbReference type="EMBL" id="CM000883">
    <property type="protein sequence ID" value="PNT63953.1"/>
    <property type="molecule type" value="Genomic_DNA"/>
</dbReference>
<dbReference type="PANTHER" id="PTHR43572:SF76">
    <property type="entry name" value="CLP R DOMAIN-CONTAINING PROTEIN"/>
    <property type="match status" value="1"/>
</dbReference>
<reference evidence="4" key="2">
    <citation type="submission" date="2017-06" db="EMBL/GenBank/DDBJ databases">
        <title>WGS assembly of Brachypodium distachyon.</title>
        <authorList>
            <consortium name="The International Brachypodium Initiative"/>
            <person name="Lucas S."/>
            <person name="Harmon-Smith M."/>
            <person name="Lail K."/>
            <person name="Tice H."/>
            <person name="Grimwood J."/>
            <person name="Bruce D."/>
            <person name="Barry K."/>
            <person name="Shu S."/>
            <person name="Lindquist E."/>
            <person name="Wang M."/>
            <person name="Pitluck S."/>
            <person name="Vogel J.P."/>
            <person name="Garvin D.F."/>
            <person name="Mockler T.C."/>
            <person name="Schmutz J."/>
            <person name="Rokhsar D."/>
            <person name="Bevan M.W."/>
        </authorList>
    </citation>
    <scope>NUCLEOTIDE SEQUENCE</scope>
    <source>
        <strain evidence="4">Bd21</strain>
    </source>
</reference>
<organism evidence="4">
    <name type="scientific">Brachypodium distachyon</name>
    <name type="common">Purple false brome</name>
    <name type="synonym">Trachynia distachya</name>
    <dbReference type="NCBI Taxonomy" id="15368"/>
    <lineage>
        <taxon>Eukaryota</taxon>
        <taxon>Viridiplantae</taxon>
        <taxon>Streptophyta</taxon>
        <taxon>Embryophyta</taxon>
        <taxon>Tracheophyta</taxon>
        <taxon>Spermatophyta</taxon>
        <taxon>Magnoliopsida</taxon>
        <taxon>Liliopsida</taxon>
        <taxon>Poales</taxon>
        <taxon>Poaceae</taxon>
        <taxon>BOP clade</taxon>
        <taxon>Pooideae</taxon>
        <taxon>Stipodae</taxon>
        <taxon>Brachypodieae</taxon>
        <taxon>Brachypodium</taxon>
    </lineage>
</organism>
<feature type="domain" description="Clp R" evidence="3">
    <location>
        <begin position="31"/>
        <end position="187"/>
    </location>
</feature>
<dbReference type="EnsemblPlants" id="PNT63953">
    <property type="protein sequence ID" value="PNT63953"/>
    <property type="gene ID" value="BRADI_4g22650v3"/>
</dbReference>
<dbReference type="PANTHER" id="PTHR43572">
    <property type="entry name" value="CHAPERONE PROTEIN CLPD, CHLOROPLASTIC"/>
    <property type="match status" value="1"/>
</dbReference>
<proteinExistence type="predicted"/>
<evidence type="ECO:0000313" key="4">
    <source>
        <dbReference type="EMBL" id="PNT63953.1"/>
    </source>
</evidence>
<dbReference type="GO" id="GO:0005634">
    <property type="term" value="C:nucleus"/>
    <property type="evidence" value="ECO:0000318"/>
    <property type="project" value="GO_Central"/>
</dbReference>
<evidence type="ECO:0000313" key="6">
    <source>
        <dbReference type="Proteomes" id="UP000008810"/>
    </source>
</evidence>
<dbReference type="InterPro" id="IPR004176">
    <property type="entry name" value="Clp_R_N"/>
</dbReference>
<evidence type="ECO:0000259" key="3">
    <source>
        <dbReference type="PROSITE" id="PS51903"/>
    </source>
</evidence>
<reference evidence="5" key="3">
    <citation type="submission" date="2018-08" db="UniProtKB">
        <authorList>
            <consortium name="EnsemblPlants"/>
        </authorList>
    </citation>
    <scope>IDENTIFICATION</scope>
    <source>
        <strain evidence="5">cv. Bd21</strain>
    </source>
</reference>